<dbReference type="Pfam" id="PF01476">
    <property type="entry name" value="LysM"/>
    <property type="match status" value="2"/>
</dbReference>
<comment type="caution">
    <text evidence="2">The sequence shown here is derived from an EMBL/GenBank/DDBJ whole genome shotgun (WGS) entry which is preliminary data.</text>
</comment>
<dbReference type="Gene3D" id="3.10.350.10">
    <property type="entry name" value="LysM domain"/>
    <property type="match status" value="2"/>
</dbReference>
<dbReference type="CDD" id="cd00118">
    <property type="entry name" value="LysM"/>
    <property type="match status" value="1"/>
</dbReference>
<dbReference type="SMART" id="SM00257">
    <property type="entry name" value="LysM"/>
    <property type="match status" value="2"/>
</dbReference>
<evidence type="ECO:0000313" key="2">
    <source>
        <dbReference type="EMBL" id="PPV13021.1"/>
    </source>
</evidence>
<sequence length="200" mass="22771">MKKYYYLFLFTALISILLLSCQFIPSLKSNKPISPNNNSFDIHSNDANQNSDSTNNYENSNNNSCDFVIPCSNSVHITIREFINNQQCSSYLVKEDETLNDILMRYNSTCAPNASLKLIKELNNITSTNDVKAGTTLKIPETTMKNGSLYTISQGDTWSKICQKYYPVYDIDSIMKLLIFINDYKNDILPLGDIIFLPKI</sequence>
<name>A0A2S7F7I2_CLOBU</name>
<organism evidence="2 3">
    <name type="scientific">Clostridium butyricum</name>
    <dbReference type="NCBI Taxonomy" id="1492"/>
    <lineage>
        <taxon>Bacteria</taxon>
        <taxon>Bacillati</taxon>
        <taxon>Bacillota</taxon>
        <taxon>Clostridia</taxon>
        <taxon>Eubacteriales</taxon>
        <taxon>Clostridiaceae</taxon>
        <taxon>Clostridium</taxon>
    </lineage>
</organism>
<dbReference type="RefSeq" id="WP_043662543.1">
    <property type="nucleotide sequence ID" value="NZ_JSEG01000004.1"/>
</dbReference>
<dbReference type="SUPFAM" id="SSF54106">
    <property type="entry name" value="LysM domain"/>
    <property type="match status" value="1"/>
</dbReference>
<dbReference type="EMBL" id="LRDH01000129">
    <property type="protein sequence ID" value="PPV13021.1"/>
    <property type="molecule type" value="Genomic_DNA"/>
</dbReference>
<gene>
    <name evidence="2" type="ORF">AWN73_04485</name>
</gene>
<dbReference type="InterPro" id="IPR018392">
    <property type="entry name" value="LysM"/>
</dbReference>
<feature type="domain" description="LysM" evidence="1">
    <location>
        <begin position="89"/>
        <end position="139"/>
    </location>
</feature>
<dbReference type="Proteomes" id="UP000238081">
    <property type="component" value="Unassembled WGS sequence"/>
</dbReference>
<evidence type="ECO:0000259" key="1">
    <source>
        <dbReference type="PROSITE" id="PS51782"/>
    </source>
</evidence>
<protein>
    <submittedName>
        <fullName evidence="2">Peptidoglycan-binding protein LysM</fullName>
    </submittedName>
</protein>
<accession>A0A2S7F7I2</accession>
<dbReference type="AlphaFoldDB" id="A0A2S7F7I2"/>
<dbReference type="PROSITE" id="PS51257">
    <property type="entry name" value="PROKAR_LIPOPROTEIN"/>
    <property type="match status" value="1"/>
</dbReference>
<proteinExistence type="predicted"/>
<dbReference type="PROSITE" id="PS51782">
    <property type="entry name" value="LYSM"/>
    <property type="match status" value="1"/>
</dbReference>
<reference evidence="2 3" key="1">
    <citation type="submission" date="2016-01" db="EMBL/GenBank/DDBJ databases">
        <title>Characterization of the Clostridium difficile lineages that are prevalent in Hong Kong and China.</title>
        <authorList>
            <person name="Kwok J.S.-L."/>
            <person name="Lam W.-Y."/>
            <person name="Ip M."/>
            <person name="Chan T.-F."/>
            <person name="Hawkey P.M."/>
            <person name="Tsui S.K.-W."/>
        </authorList>
    </citation>
    <scope>NUCLEOTIDE SEQUENCE [LARGE SCALE GENOMIC DNA]</scope>
    <source>
        <strain evidence="2 3">300064</strain>
    </source>
</reference>
<dbReference type="InterPro" id="IPR036779">
    <property type="entry name" value="LysM_dom_sf"/>
</dbReference>
<evidence type="ECO:0000313" key="3">
    <source>
        <dbReference type="Proteomes" id="UP000238081"/>
    </source>
</evidence>